<evidence type="ECO:0000256" key="1">
    <source>
        <dbReference type="PROSITE-ProRule" id="PRU00473"/>
    </source>
</evidence>
<reference evidence="4" key="2">
    <citation type="journal article" date="2021" name="PeerJ">
        <title>Extensive microbial diversity within the chicken gut microbiome revealed by metagenomics and culture.</title>
        <authorList>
            <person name="Gilroy R."/>
            <person name="Ravi A."/>
            <person name="Getino M."/>
            <person name="Pursley I."/>
            <person name="Horton D.L."/>
            <person name="Alikhan N.F."/>
            <person name="Baker D."/>
            <person name="Gharbi K."/>
            <person name="Hall N."/>
            <person name="Watson M."/>
            <person name="Adriaenssens E.M."/>
            <person name="Foster-Nyarko E."/>
            <person name="Jarju S."/>
            <person name="Secka A."/>
            <person name="Antonio M."/>
            <person name="Oren A."/>
            <person name="Chaudhuri R.R."/>
            <person name="La Ragione R."/>
            <person name="Hildebrand F."/>
            <person name="Pallen M.J."/>
        </authorList>
    </citation>
    <scope>NUCLEOTIDE SEQUENCE</scope>
    <source>
        <strain evidence="4">17073</strain>
    </source>
</reference>
<dbReference type="SUPFAM" id="SSF103088">
    <property type="entry name" value="OmpA-like"/>
    <property type="match status" value="1"/>
</dbReference>
<dbReference type="AlphaFoldDB" id="A0A9D1IJP2"/>
<proteinExistence type="predicted"/>
<dbReference type="CDD" id="cd07185">
    <property type="entry name" value="OmpA_C-like"/>
    <property type="match status" value="1"/>
</dbReference>
<dbReference type="GO" id="GO:0016020">
    <property type="term" value="C:membrane"/>
    <property type="evidence" value="ECO:0007669"/>
    <property type="project" value="UniProtKB-UniRule"/>
</dbReference>
<protein>
    <submittedName>
        <fullName evidence="4">OmpA family protein</fullName>
    </submittedName>
</protein>
<dbReference type="Gene3D" id="3.30.1330.60">
    <property type="entry name" value="OmpA-like domain"/>
    <property type="match status" value="1"/>
</dbReference>
<feature type="domain" description="OmpA-like" evidence="3">
    <location>
        <begin position="162"/>
        <end position="273"/>
    </location>
</feature>
<dbReference type="InterPro" id="IPR036737">
    <property type="entry name" value="OmpA-like_sf"/>
</dbReference>
<feature type="coiled-coil region" evidence="2">
    <location>
        <begin position="110"/>
        <end position="151"/>
    </location>
</feature>
<dbReference type="EMBL" id="DVMS01000070">
    <property type="protein sequence ID" value="HIU38537.1"/>
    <property type="molecule type" value="Genomic_DNA"/>
</dbReference>
<evidence type="ECO:0000313" key="4">
    <source>
        <dbReference type="EMBL" id="HIU38537.1"/>
    </source>
</evidence>
<dbReference type="InterPro" id="IPR050330">
    <property type="entry name" value="Bact_OuterMem_StrucFunc"/>
</dbReference>
<name>A0A9D1IJP2_9BACT</name>
<evidence type="ECO:0000313" key="5">
    <source>
        <dbReference type="Proteomes" id="UP000824076"/>
    </source>
</evidence>
<dbReference type="PANTHER" id="PTHR30329:SF21">
    <property type="entry name" value="LIPOPROTEIN YIAD-RELATED"/>
    <property type="match status" value="1"/>
</dbReference>
<dbReference type="PANTHER" id="PTHR30329">
    <property type="entry name" value="STATOR ELEMENT OF FLAGELLAR MOTOR COMPLEX"/>
    <property type="match status" value="1"/>
</dbReference>
<dbReference type="Pfam" id="PF00691">
    <property type="entry name" value="OmpA"/>
    <property type="match status" value="1"/>
</dbReference>
<organism evidence="4 5">
    <name type="scientific">Candidatus Limisoma intestinavium</name>
    <dbReference type="NCBI Taxonomy" id="2840856"/>
    <lineage>
        <taxon>Bacteria</taxon>
        <taxon>Pseudomonadati</taxon>
        <taxon>Bacteroidota</taxon>
        <taxon>Bacteroidia</taxon>
        <taxon>Bacteroidales</taxon>
        <taxon>Candidatus Limisoma</taxon>
    </lineage>
</organism>
<evidence type="ECO:0000259" key="3">
    <source>
        <dbReference type="PROSITE" id="PS51123"/>
    </source>
</evidence>
<comment type="caution">
    <text evidence="4">The sequence shown here is derived from an EMBL/GenBank/DDBJ whole genome shotgun (WGS) entry which is preliminary data.</text>
</comment>
<evidence type="ECO:0000256" key="2">
    <source>
        <dbReference type="SAM" id="Coils"/>
    </source>
</evidence>
<keyword evidence="2" id="KW-0175">Coiled coil</keyword>
<accession>A0A9D1IJP2</accession>
<reference evidence="4" key="1">
    <citation type="submission" date="2020-10" db="EMBL/GenBank/DDBJ databases">
        <authorList>
            <person name="Gilroy R."/>
        </authorList>
    </citation>
    <scope>NUCLEOTIDE SEQUENCE</scope>
    <source>
        <strain evidence="4">17073</strain>
    </source>
</reference>
<dbReference type="PROSITE" id="PS51123">
    <property type="entry name" value="OMPA_2"/>
    <property type="match status" value="1"/>
</dbReference>
<keyword evidence="1" id="KW-0472">Membrane</keyword>
<sequence length="273" mass="31386">PRLFEIEAIGGIGWGHVYGTYDVDGYDTNFMTTKFGVNFNFNLGKEKAWTLAVRPAIVYDIEGRDPYNNQVQFSSNHANVELTAGITYHFKTSNGTHHFTYERLYDYDEVADLNKNINRLRKQADREKNKALAAEERVRQLKEEVRDLKNREPETVRVVETVTEESRTLESVVTFRQGRTSVDASQLPNVERIATYLNNHKDATVVIRGYASPEGSKEVNERIARQRAEAVKDVLMKRYRINERRITAEGQGVGDMFSEPDWNRVSICTIVDE</sequence>
<gene>
    <name evidence="4" type="ORF">IAD18_02580</name>
</gene>
<feature type="non-terminal residue" evidence="4">
    <location>
        <position position="1"/>
    </location>
</feature>
<dbReference type="InterPro" id="IPR006665">
    <property type="entry name" value="OmpA-like"/>
</dbReference>
<dbReference type="Proteomes" id="UP000824076">
    <property type="component" value="Unassembled WGS sequence"/>
</dbReference>